<dbReference type="Gene3D" id="1.20.120.450">
    <property type="entry name" value="dinb family like domain"/>
    <property type="match status" value="1"/>
</dbReference>
<dbReference type="InterPro" id="IPR034660">
    <property type="entry name" value="DinB/YfiT-like"/>
</dbReference>
<dbReference type="NCBIfam" id="TIGR03086">
    <property type="entry name" value="TIGR03086 family metal-binding protein"/>
    <property type="match status" value="1"/>
</dbReference>
<organism evidence="3 4">
    <name type="scientific">Kitasatospora putterlickiae</name>
    <dbReference type="NCBI Taxonomy" id="221725"/>
    <lineage>
        <taxon>Bacteria</taxon>
        <taxon>Bacillati</taxon>
        <taxon>Actinomycetota</taxon>
        <taxon>Actinomycetes</taxon>
        <taxon>Kitasatosporales</taxon>
        <taxon>Streptomycetaceae</taxon>
        <taxon>Kitasatospora</taxon>
    </lineage>
</organism>
<gene>
    <name evidence="3" type="ORF">GCM10009639_09880</name>
</gene>
<feature type="domain" description="Mycothiol-dependent maleylpyruvate isomerase metal-binding" evidence="2">
    <location>
        <begin position="33"/>
        <end position="154"/>
    </location>
</feature>
<feature type="region of interest" description="Disordered" evidence="1">
    <location>
        <begin position="1"/>
        <end position="30"/>
    </location>
</feature>
<dbReference type="NCBIfam" id="TIGR03083">
    <property type="entry name" value="maleylpyruvate isomerase family mycothiol-dependent enzyme"/>
    <property type="match status" value="1"/>
</dbReference>
<proteinExistence type="predicted"/>
<dbReference type="Proteomes" id="UP001499863">
    <property type="component" value="Unassembled WGS sequence"/>
</dbReference>
<dbReference type="InterPro" id="IPR017520">
    <property type="entry name" value="CHP03086"/>
</dbReference>
<dbReference type="Pfam" id="PF11716">
    <property type="entry name" value="MDMPI_N"/>
    <property type="match status" value="1"/>
</dbReference>
<name>A0ABN1XP96_9ACTN</name>
<evidence type="ECO:0000256" key="1">
    <source>
        <dbReference type="SAM" id="MobiDB-lite"/>
    </source>
</evidence>
<reference evidence="3 4" key="1">
    <citation type="journal article" date="2019" name="Int. J. Syst. Evol. Microbiol.">
        <title>The Global Catalogue of Microorganisms (GCM) 10K type strain sequencing project: providing services to taxonomists for standard genome sequencing and annotation.</title>
        <authorList>
            <consortium name="The Broad Institute Genomics Platform"/>
            <consortium name="The Broad Institute Genome Sequencing Center for Infectious Disease"/>
            <person name="Wu L."/>
            <person name="Ma J."/>
        </authorList>
    </citation>
    <scope>NUCLEOTIDE SEQUENCE [LARGE SCALE GENOMIC DNA]</scope>
    <source>
        <strain evidence="3 4">JCM 12393</strain>
    </source>
</reference>
<accession>A0ABN1XP96</accession>
<comment type="caution">
    <text evidence="3">The sequence shown here is derived from an EMBL/GenBank/DDBJ whole genome shotgun (WGS) entry which is preliminary data.</text>
</comment>
<dbReference type="SUPFAM" id="SSF109854">
    <property type="entry name" value="DinB/YfiT-like putative metalloenzymes"/>
    <property type="match status" value="1"/>
</dbReference>
<keyword evidence="4" id="KW-1185">Reference proteome</keyword>
<dbReference type="InterPro" id="IPR024344">
    <property type="entry name" value="MDMPI_metal-binding"/>
</dbReference>
<protein>
    <submittedName>
        <fullName evidence="3">TIGR03086 family metal-binding protein</fullName>
    </submittedName>
</protein>
<dbReference type="EMBL" id="BAAAKJ010000044">
    <property type="protein sequence ID" value="GAA1386276.1"/>
    <property type="molecule type" value="Genomic_DNA"/>
</dbReference>
<dbReference type="InterPro" id="IPR017517">
    <property type="entry name" value="Maleyloyr_isom"/>
</dbReference>
<feature type="compositionally biased region" description="Basic and acidic residues" evidence="1">
    <location>
        <begin position="1"/>
        <end position="10"/>
    </location>
</feature>
<evidence type="ECO:0000259" key="2">
    <source>
        <dbReference type="Pfam" id="PF11716"/>
    </source>
</evidence>
<evidence type="ECO:0000313" key="3">
    <source>
        <dbReference type="EMBL" id="GAA1386276.1"/>
    </source>
</evidence>
<evidence type="ECO:0000313" key="4">
    <source>
        <dbReference type="Proteomes" id="UP001499863"/>
    </source>
</evidence>
<sequence length="213" mass="23139">MWTGVRRHEAGQAQDMAHRKEHRRAPDQDTPYAEALAAFTERVRLVTPDQWDAPTPCADWSVRELVNHLTGEQLWVPELLMGATLSEVGARFDGDVLGDDPVGAWTAAADAAREAFAVPGATALTVHLSFGDVSGQYYLDQLTADAVVHTWDLAEGTGRLTRLPEDLVDFALAEYTGYGDLSGSGLFDPPLPVADDAGPQTRMLALTGRRDRP</sequence>